<evidence type="ECO:0000313" key="1">
    <source>
        <dbReference type="EMBL" id="KZS04627.1"/>
    </source>
</evidence>
<dbReference type="AlphaFoldDB" id="A0A0P6CIP8"/>
<dbReference type="Proteomes" id="UP000076858">
    <property type="component" value="Unassembled WGS sequence"/>
</dbReference>
<evidence type="ECO:0000313" key="2">
    <source>
        <dbReference type="Proteomes" id="UP000076858"/>
    </source>
</evidence>
<reference evidence="1 2" key="1">
    <citation type="submission" date="2016-03" db="EMBL/GenBank/DDBJ databases">
        <title>EvidentialGene: Evidence-directed Construction of Genes on Genomes.</title>
        <authorList>
            <person name="Gilbert D.G."/>
            <person name="Choi J.-H."/>
            <person name="Mockaitis K."/>
            <person name="Colbourne J."/>
            <person name="Pfrender M."/>
        </authorList>
    </citation>
    <scope>NUCLEOTIDE SEQUENCE [LARGE SCALE GENOMIC DNA]</scope>
    <source>
        <strain evidence="1 2">Xinb3</strain>
        <tissue evidence="1">Complete organism</tissue>
    </source>
</reference>
<gene>
    <name evidence="1" type="ORF">APZ42_032395</name>
</gene>
<accession>A0A0P6CIP8</accession>
<protein>
    <submittedName>
        <fullName evidence="1">Uncharacterized protein</fullName>
    </submittedName>
</protein>
<name>A0A0P6CIP8_9CRUS</name>
<proteinExistence type="predicted"/>
<comment type="caution">
    <text evidence="1">The sequence shown here is derived from an EMBL/GenBank/DDBJ whole genome shotgun (WGS) entry which is preliminary data.</text>
</comment>
<organism evidence="1 2">
    <name type="scientific">Daphnia magna</name>
    <dbReference type="NCBI Taxonomy" id="35525"/>
    <lineage>
        <taxon>Eukaryota</taxon>
        <taxon>Metazoa</taxon>
        <taxon>Ecdysozoa</taxon>
        <taxon>Arthropoda</taxon>
        <taxon>Crustacea</taxon>
        <taxon>Branchiopoda</taxon>
        <taxon>Diplostraca</taxon>
        <taxon>Cladocera</taxon>
        <taxon>Anomopoda</taxon>
        <taxon>Daphniidae</taxon>
        <taxon>Daphnia</taxon>
    </lineage>
</organism>
<dbReference type="EMBL" id="LRGB01003110">
    <property type="protein sequence ID" value="KZS04627.1"/>
    <property type="molecule type" value="Genomic_DNA"/>
</dbReference>
<keyword evidence="2" id="KW-1185">Reference proteome</keyword>
<sequence length="114" mass="13371">MTTKEKRKKKKFLVLDIWLARMMRKDGLNVKKRKRKKKGREERRSIIGYVDQLEGEFAIRLFALCRTGPEKKQARDKRNDTLSHAERLGIHENLDIYITGSSGVERRKASVAKD</sequence>